<evidence type="ECO:0000256" key="4">
    <source>
        <dbReference type="ARBA" id="ARBA00022475"/>
    </source>
</evidence>
<evidence type="ECO:0000256" key="5">
    <source>
        <dbReference type="ARBA" id="ARBA00022741"/>
    </source>
</evidence>
<dbReference type="GO" id="GO:0005524">
    <property type="term" value="F:ATP binding"/>
    <property type="evidence" value="ECO:0007669"/>
    <property type="project" value="UniProtKB-KW"/>
</dbReference>
<dbReference type="PANTHER" id="PTHR43297:SF2">
    <property type="entry name" value="DIPEPTIDE TRANSPORT ATP-BINDING PROTEIN DPPD"/>
    <property type="match status" value="1"/>
</dbReference>
<dbReference type="SUPFAM" id="SSF52540">
    <property type="entry name" value="P-loop containing nucleoside triphosphate hydrolases"/>
    <property type="match status" value="2"/>
</dbReference>
<dbReference type="NCBIfam" id="NF008453">
    <property type="entry name" value="PRK11308.1"/>
    <property type="match status" value="2"/>
</dbReference>
<dbReference type="InterPro" id="IPR050388">
    <property type="entry name" value="ABC_Ni/Peptide_Import"/>
</dbReference>
<dbReference type="InterPro" id="IPR017871">
    <property type="entry name" value="ABC_transporter-like_CS"/>
</dbReference>
<dbReference type="RefSeq" id="WP_221858056.1">
    <property type="nucleotide sequence ID" value="NZ_BAAAYV010000025.1"/>
</dbReference>
<keyword evidence="10" id="KW-1185">Reference proteome</keyword>
<comment type="caution">
    <text evidence="9">The sequence shown here is derived from an EMBL/GenBank/DDBJ whole genome shotgun (WGS) entry which is preliminary data.</text>
</comment>
<dbReference type="Proteomes" id="UP001410795">
    <property type="component" value="Unassembled WGS sequence"/>
</dbReference>
<feature type="domain" description="ABC transporter" evidence="8">
    <location>
        <begin position="9"/>
        <end position="254"/>
    </location>
</feature>
<dbReference type="InterPro" id="IPR003439">
    <property type="entry name" value="ABC_transporter-like_ATP-bd"/>
</dbReference>
<dbReference type="SMART" id="SM00382">
    <property type="entry name" value="AAA"/>
    <property type="match status" value="2"/>
</dbReference>
<dbReference type="CDD" id="cd03257">
    <property type="entry name" value="ABC_NikE_OppD_transporters"/>
    <property type="match status" value="2"/>
</dbReference>
<name>A0ABP7BTM4_9MICO</name>
<dbReference type="PANTHER" id="PTHR43297">
    <property type="entry name" value="OLIGOPEPTIDE TRANSPORT ATP-BINDING PROTEIN APPD"/>
    <property type="match status" value="1"/>
</dbReference>
<evidence type="ECO:0000256" key="3">
    <source>
        <dbReference type="ARBA" id="ARBA00022448"/>
    </source>
</evidence>
<keyword evidence="5" id="KW-0547">Nucleotide-binding</keyword>
<evidence type="ECO:0000259" key="8">
    <source>
        <dbReference type="PROSITE" id="PS50893"/>
    </source>
</evidence>
<dbReference type="PROSITE" id="PS50893">
    <property type="entry name" value="ABC_TRANSPORTER_2"/>
    <property type="match status" value="2"/>
</dbReference>
<dbReference type="InterPro" id="IPR027417">
    <property type="entry name" value="P-loop_NTPase"/>
</dbReference>
<sequence length="569" mass="60474">MTGGSIAEVRGLTISYRAGSDRVTVVDDVSFSLARGRTLGLVGESGSGKSTLARTLLGHLRDGSRVDAGTVEVSGGDVFSSTPEDLRRLRGGEVSLVAQNAGHALTPSMRIGAQVAEALRVHGLPSGGRRVRELLELVRLPEPDRIARRYPHELSGGQQQRVAIAMAVSTEPKVLVLDEPTTALDVITQAAVLRLVDDLRDRLGMAVLIVSHDLGVVSALADDVLVLRHGRVVEQAPTARILTAPEADYTRALLAAAPRLDAELVPREKAGDDVVLRCHDVDVRYPGQSRRAVAGFGVEMRRGETVGIVGESGSGKSTVAAALAGLIDAEAGTASLRIDDGAVHDLLGRARSRPAVVRRAVQLIFQNADLALNPRRTVGDAVARPLAVFGRASGRAARRARVAELFDEVGLDPAMARRVPAQLSGGQRQRIGIARALAAEPSVLIADEITTALDVSVQAEVLALLERLRRTRDLACLFISHDLAVVRGVADRIVVMRHGVVVESAPSARLFEDPRHPYTRALLAAAVEPGRTGLPLREDEYRDAPPDPSAPMVEVATGHLVRETEGSPL</sequence>
<reference evidence="10" key="1">
    <citation type="journal article" date="2019" name="Int. J. Syst. Evol. Microbiol.">
        <title>The Global Catalogue of Microorganisms (GCM) 10K type strain sequencing project: providing services to taxonomists for standard genome sequencing and annotation.</title>
        <authorList>
            <consortium name="The Broad Institute Genomics Platform"/>
            <consortium name="The Broad Institute Genome Sequencing Center for Infectious Disease"/>
            <person name="Wu L."/>
            <person name="Ma J."/>
        </authorList>
    </citation>
    <scope>NUCLEOTIDE SEQUENCE [LARGE SCALE GENOMIC DNA]</scope>
    <source>
        <strain evidence="10">JCM 16546</strain>
    </source>
</reference>
<protein>
    <submittedName>
        <fullName evidence="9">ABC transporter ATP-binding protein</fullName>
    </submittedName>
</protein>
<evidence type="ECO:0000256" key="6">
    <source>
        <dbReference type="ARBA" id="ARBA00022840"/>
    </source>
</evidence>
<dbReference type="PROSITE" id="PS00211">
    <property type="entry name" value="ABC_TRANSPORTER_1"/>
    <property type="match status" value="2"/>
</dbReference>
<evidence type="ECO:0000256" key="7">
    <source>
        <dbReference type="ARBA" id="ARBA00023136"/>
    </source>
</evidence>
<gene>
    <name evidence="9" type="ORF">GCM10022202_33580</name>
</gene>
<keyword evidence="7" id="KW-0472">Membrane</keyword>
<comment type="subcellular location">
    <subcellularLocation>
        <location evidence="1">Cell membrane</location>
        <topology evidence="1">Peripheral membrane protein</topology>
    </subcellularLocation>
</comment>
<evidence type="ECO:0000256" key="2">
    <source>
        <dbReference type="ARBA" id="ARBA00005417"/>
    </source>
</evidence>
<evidence type="ECO:0000313" key="9">
    <source>
        <dbReference type="EMBL" id="GAA3668772.1"/>
    </source>
</evidence>
<dbReference type="Pfam" id="PF00005">
    <property type="entry name" value="ABC_tran"/>
    <property type="match status" value="2"/>
</dbReference>
<dbReference type="Pfam" id="PF08352">
    <property type="entry name" value="oligo_HPY"/>
    <property type="match status" value="2"/>
</dbReference>
<organism evidence="9 10">
    <name type="scientific">Microbacterium marinilacus</name>
    <dbReference type="NCBI Taxonomy" id="415209"/>
    <lineage>
        <taxon>Bacteria</taxon>
        <taxon>Bacillati</taxon>
        <taxon>Actinomycetota</taxon>
        <taxon>Actinomycetes</taxon>
        <taxon>Micrococcales</taxon>
        <taxon>Microbacteriaceae</taxon>
        <taxon>Microbacterium</taxon>
    </lineage>
</organism>
<proteinExistence type="inferred from homology"/>
<comment type="similarity">
    <text evidence="2">Belongs to the ABC transporter superfamily.</text>
</comment>
<evidence type="ECO:0000313" key="10">
    <source>
        <dbReference type="Proteomes" id="UP001410795"/>
    </source>
</evidence>
<accession>A0ABP7BTM4</accession>
<keyword evidence="4" id="KW-1003">Cell membrane</keyword>
<dbReference type="InterPro" id="IPR003593">
    <property type="entry name" value="AAA+_ATPase"/>
</dbReference>
<dbReference type="Gene3D" id="3.40.50.300">
    <property type="entry name" value="P-loop containing nucleotide triphosphate hydrolases"/>
    <property type="match status" value="2"/>
</dbReference>
<dbReference type="EMBL" id="BAAAYV010000025">
    <property type="protein sequence ID" value="GAA3668772.1"/>
    <property type="molecule type" value="Genomic_DNA"/>
</dbReference>
<dbReference type="InterPro" id="IPR013563">
    <property type="entry name" value="Oligopep_ABC_C"/>
</dbReference>
<keyword evidence="6 9" id="KW-0067">ATP-binding</keyword>
<feature type="domain" description="ABC transporter" evidence="8">
    <location>
        <begin position="276"/>
        <end position="523"/>
    </location>
</feature>
<keyword evidence="3" id="KW-0813">Transport</keyword>
<evidence type="ECO:0000256" key="1">
    <source>
        <dbReference type="ARBA" id="ARBA00004202"/>
    </source>
</evidence>